<dbReference type="AlphaFoldDB" id="A0A0E9TPZ5"/>
<reference evidence="1" key="2">
    <citation type="journal article" date="2015" name="Fish Shellfish Immunol.">
        <title>Early steps in the European eel (Anguilla anguilla)-Vibrio vulnificus interaction in the gills: Role of the RtxA13 toxin.</title>
        <authorList>
            <person name="Callol A."/>
            <person name="Pajuelo D."/>
            <person name="Ebbesson L."/>
            <person name="Teles M."/>
            <person name="MacKenzie S."/>
            <person name="Amaro C."/>
        </authorList>
    </citation>
    <scope>NUCLEOTIDE SEQUENCE</scope>
</reference>
<proteinExistence type="predicted"/>
<reference evidence="1" key="1">
    <citation type="submission" date="2014-11" db="EMBL/GenBank/DDBJ databases">
        <authorList>
            <person name="Amaro Gonzalez C."/>
        </authorList>
    </citation>
    <scope>NUCLEOTIDE SEQUENCE</scope>
</reference>
<sequence length="22" mass="2670">MIRRRRVKVYKNGGVRVAQQVR</sequence>
<name>A0A0E9TPZ5_ANGAN</name>
<dbReference type="EMBL" id="GBXM01053632">
    <property type="protein sequence ID" value="JAH54945.1"/>
    <property type="molecule type" value="Transcribed_RNA"/>
</dbReference>
<organism evidence="1">
    <name type="scientific">Anguilla anguilla</name>
    <name type="common">European freshwater eel</name>
    <name type="synonym">Muraena anguilla</name>
    <dbReference type="NCBI Taxonomy" id="7936"/>
    <lineage>
        <taxon>Eukaryota</taxon>
        <taxon>Metazoa</taxon>
        <taxon>Chordata</taxon>
        <taxon>Craniata</taxon>
        <taxon>Vertebrata</taxon>
        <taxon>Euteleostomi</taxon>
        <taxon>Actinopterygii</taxon>
        <taxon>Neopterygii</taxon>
        <taxon>Teleostei</taxon>
        <taxon>Anguilliformes</taxon>
        <taxon>Anguillidae</taxon>
        <taxon>Anguilla</taxon>
    </lineage>
</organism>
<protein>
    <submittedName>
        <fullName evidence="1">Uncharacterized protein</fullName>
    </submittedName>
</protein>
<accession>A0A0E9TPZ5</accession>
<evidence type="ECO:0000313" key="1">
    <source>
        <dbReference type="EMBL" id="JAH54945.1"/>
    </source>
</evidence>